<proteinExistence type="inferred from homology"/>
<dbReference type="Gene3D" id="1.10.510.10">
    <property type="entry name" value="Transferase(Phosphotransferase) domain 1"/>
    <property type="match status" value="1"/>
</dbReference>
<evidence type="ECO:0000256" key="2">
    <source>
        <dbReference type="ARBA" id="ARBA00022741"/>
    </source>
</evidence>
<evidence type="ECO:0000256" key="5">
    <source>
        <dbReference type="ARBA" id="ARBA00038035"/>
    </source>
</evidence>
<keyword evidence="1" id="KW-0808">Transferase</keyword>
<evidence type="ECO:0000259" key="7">
    <source>
        <dbReference type="PROSITE" id="PS50011"/>
    </source>
</evidence>
<dbReference type="SUPFAM" id="SSF56112">
    <property type="entry name" value="Protein kinase-like (PK-like)"/>
    <property type="match status" value="1"/>
</dbReference>
<comment type="similarity">
    <text evidence="5">Belongs to the protein kinase superfamily. STE Ser/Thr protein kinase family. MAP kinase kinase subfamily.</text>
</comment>
<keyword evidence="2" id="KW-0547">Nucleotide-binding</keyword>
<keyword evidence="3" id="KW-0418">Kinase</keyword>
<keyword evidence="4" id="KW-0067">ATP-binding</keyword>
<evidence type="ECO:0000313" key="8">
    <source>
        <dbReference type="Proteomes" id="UP000887540"/>
    </source>
</evidence>
<dbReference type="InterPro" id="IPR011009">
    <property type="entry name" value="Kinase-like_dom_sf"/>
</dbReference>
<dbReference type="InterPro" id="IPR000719">
    <property type="entry name" value="Prot_kinase_dom"/>
</dbReference>
<evidence type="ECO:0000256" key="1">
    <source>
        <dbReference type="ARBA" id="ARBA00022679"/>
    </source>
</evidence>
<dbReference type="GO" id="GO:0004708">
    <property type="term" value="F:MAP kinase kinase activity"/>
    <property type="evidence" value="ECO:0007669"/>
    <property type="project" value="UniProtKB-EC"/>
</dbReference>
<evidence type="ECO:0000256" key="4">
    <source>
        <dbReference type="ARBA" id="ARBA00022840"/>
    </source>
</evidence>
<evidence type="ECO:0000256" key="3">
    <source>
        <dbReference type="ARBA" id="ARBA00022777"/>
    </source>
</evidence>
<dbReference type="SMART" id="SM00220">
    <property type="entry name" value="S_TKc"/>
    <property type="match status" value="1"/>
</dbReference>
<dbReference type="WBParaSite" id="ACRNAN_scaffold207.g24918.t1">
    <property type="protein sequence ID" value="ACRNAN_scaffold207.g24918.t1"/>
    <property type="gene ID" value="ACRNAN_scaffold207.g24918"/>
</dbReference>
<dbReference type="PANTHER" id="PTHR48013:SF11">
    <property type="entry name" value="LICORNE"/>
    <property type="match status" value="1"/>
</dbReference>
<sequence>MDFSLRKFFNEFHNRKGNENTLIKNKKLGKQLMGYIVVKLIDALHHLNQLKIIHRDIKPENILISLNGELKLCDFGEARVGSFKVSTEKTLCTRGYRPPEVYRDEQILTNFETYDIWGLGIIILEFFYGINPYEMGLIGLLEPDLYMWEVGLKDSFKLIVHL</sequence>
<keyword evidence="8" id="KW-1185">Reference proteome</keyword>
<dbReference type="Proteomes" id="UP000887540">
    <property type="component" value="Unplaced"/>
</dbReference>
<dbReference type="PANTHER" id="PTHR48013">
    <property type="entry name" value="DUAL SPECIFICITY MITOGEN-ACTIVATED PROTEIN KINASE KINASE 5-RELATED"/>
    <property type="match status" value="1"/>
</dbReference>
<dbReference type="EC" id="2.7.12.2" evidence="6"/>
<dbReference type="InterPro" id="IPR008271">
    <property type="entry name" value="Ser/Thr_kinase_AS"/>
</dbReference>
<protein>
    <recommendedName>
        <fullName evidence="6">mitogen-activated protein kinase kinase</fullName>
        <ecNumber evidence="6">2.7.12.2</ecNumber>
    </recommendedName>
</protein>
<feature type="domain" description="Protein kinase" evidence="7">
    <location>
        <begin position="1"/>
        <end position="162"/>
    </location>
</feature>
<dbReference type="Pfam" id="PF00069">
    <property type="entry name" value="Pkinase"/>
    <property type="match status" value="1"/>
</dbReference>
<dbReference type="AlphaFoldDB" id="A0A914DAG7"/>
<dbReference type="GO" id="GO:0005524">
    <property type="term" value="F:ATP binding"/>
    <property type="evidence" value="ECO:0007669"/>
    <property type="project" value="UniProtKB-KW"/>
</dbReference>
<accession>A0A914DAG7</accession>
<evidence type="ECO:0000313" key="9">
    <source>
        <dbReference type="WBParaSite" id="ACRNAN_scaffold207.g24918.t1"/>
    </source>
</evidence>
<dbReference type="PROSITE" id="PS50011">
    <property type="entry name" value="PROTEIN_KINASE_DOM"/>
    <property type="match status" value="1"/>
</dbReference>
<organism evidence="8 9">
    <name type="scientific">Acrobeloides nanus</name>
    <dbReference type="NCBI Taxonomy" id="290746"/>
    <lineage>
        <taxon>Eukaryota</taxon>
        <taxon>Metazoa</taxon>
        <taxon>Ecdysozoa</taxon>
        <taxon>Nematoda</taxon>
        <taxon>Chromadorea</taxon>
        <taxon>Rhabditida</taxon>
        <taxon>Tylenchina</taxon>
        <taxon>Cephalobomorpha</taxon>
        <taxon>Cephaloboidea</taxon>
        <taxon>Cephalobidae</taxon>
        <taxon>Acrobeloides</taxon>
    </lineage>
</organism>
<dbReference type="PROSITE" id="PS00108">
    <property type="entry name" value="PROTEIN_KINASE_ST"/>
    <property type="match status" value="1"/>
</dbReference>
<evidence type="ECO:0000256" key="6">
    <source>
        <dbReference type="ARBA" id="ARBA00038999"/>
    </source>
</evidence>
<reference evidence="9" key="1">
    <citation type="submission" date="2022-11" db="UniProtKB">
        <authorList>
            <consortium name="WormBaseParasite"/>
        </authorList>
    </citation>
    <scope>IDENTIFICATION</scope>
</reference>
<name>A0A914DAG7_9BILA</name>